<evidence type="ECO:0000313" key="1">
    <source>
        <dbReference type="EMBL" id="KAE8159393.1"/>
    </source>
</evidence>
<sequence>MSPWTEYLTAQLLYELTLPPRKPIPTFYLAFPESATCTPAIGDPQLSFSTAYPYTLNQLEQASPIQLIQFLIHPASS</sequence>
<proteinExistence type="predicted"/>
<dbReference type="AlphaFoldDB" id="A0A5N6ULM4"/>
<gene>
    <name evidence="1" type="ORF">BDV40DRAFT_273550</name>
</gene>
<reference evidence="1 2" key="1">
    <citation type="submission" date="2019-04" db="EMBL/GenBank/DDBJ databases">
        <title>Friends and foes A comparative genomics study of 23 Aspergillus species from section Flavi.</title>
        <authorList>
            <consortium name="DOE Joint Genome Institute"/>
            <person name="Kjaerbolling I."/>
            <person name="Vesth T."/>
            <person name="Frisvad J.C."/>
            <person name="Nybo J.L."/>
            <person name="Theobald S."/>
            <person name="Kildgaard S."/>
            <person name="Isbrandt T."/>
            <person name="Kuo A."/>
            <person name="Sato A."/>
            <person name="Lyhne E.K."/>
            <person name="Kogle M.E."/>
            <person name="Wiebenga A."/>
            <person name="Kun R.S."/>
            <person name="Lubbers R.J."/>
            <person name="Makela M.R."/>
            <person name="Barry K."/>
            <person name="Chovatia M."/>
            <person name="Clum A."/>
            <person name="Daum C."/>
            <person name="Haridas S."/>
            <person name="He G."/>
            <person name="LaButti K."/>
            <person name="Lipzen A."/>
            <person name="Mondo S."/>
            <person name="Riley R."/>
            <person name="Salamov A."/>
            <person name="Simmons B.A."/>
            <person name="Magnuson J.K."/>
            <person name="Henrissat B."/>
            <person name="Mortensen U.H."/>
            <person name="Larsen T.O."/>
            <person name="Devries R.P."/>
            <person name="Grigoriev I.V."/>
            <person name="Machida M."/>
            <person name="Baker S.E."/>
            <person name="Andersen M.R."/>
        </authorList>
    </citation>
    <scope>NUCLEOTIDE SEQUENCE [LARGE SCALE GENOMIC DNA]</scope>
    <source>
        <strain evidence="1 2">CBS 117626</strain>
    </source>
</reference>
<dbReference type="EMBL" id="ML738676">
    <property type="protein sequence ID" value="KAE8159393.1"/>
    <property type="molecule type" value="Genomic_DNA"/>
</dbReference>
<accession>A0A5N6ULM4</accession>
<name>A0A5N6ULM4_ASPTM</name>
<organism evidence="1 2">
    <name type="scientific">Aspergillus tamarii</name>
    <dbReference type="NCBI Taxonomy" id="41984"/>
    <lineage>
        <taxon>Eukaryota</taxon>
        <taxon>Fungi</taxon>
        <taxon>Dikarya</taxon>
        <taxon>Ascomycota</taxon>
        <taxon>Pezizomycotina</taxon>
        <taxon>Eurotiomycetes</taxon>
        <taxon>Eurotiomycetidae</taxon>
        <taxon>Eurotiales</taxon>
        <taxon>Aspergillaceae</taxon>
        <taxon>Aspergillus</taxon>
        <taxon>Aspergillus subgen. Circumdati</taxon>
    </lineage>
</organism>
<evidence type="ECO:0000313" key="2">
    <source>
        <dbReference type="Proteomes" id="UP000326950"/>
    </source>
</evidence>
<dbReference type="Proteomes" id="UP000326950">
    <property type="component" value="Unassembled WGS sequence"/>
</dbReference>
<protein>
    <submittedName>
        <fullName evidence="1">Uncharacterized protein</fullName>
    </submittedName>
</protein>
<keyword evidence="2" id="KW-1185">Reference proteome</keyword>